<protein>
    <submittedName>
        <fullName evidence="4">Allergin-1 isoform X3</fullName>
    </submittedName>
</protein>
<gene>
    <name evidence="4" type="ORF">PODLI_1B042711</name>
</gene>
<reference evidence="4" key="1">
    <citation type="submission" date="2022-12" db="EMBL/GenBank/DDBJ databases">
        <authorList>
            <person name="Alioto T."/>
            <person name="Alioto T."/>
            <person name="Gomez Garrido J."/>
        </authorList>
    </citation>
    <scope>NUCLEOTIDE SEQUENCE</scope>
</reference>
<dbReference type="Gene3D" id="2.60.40.10">
    <property type="entry name" value="Immunoglobulins"/>
    <property type="match status" value="1"/>
</dbReference>
<evidence type="ECO:0000313" key="5">
    <source>
        <dbReference type="Proteomes" id="UP001178461"/>
    </source>
</evidence>
<feature type="signal peptide" evidence="2">
    <location>
        <begin position="1"/>
        <end position="15"/>
    </location>
</feature>
<sequence>MLKCLVFVCLPLVCAHSGLPNLDHGSGKNVDKKDVPDNFATCPGSKAVFSICSHPNETIIGGNVILVCYYSKTDWLPISYTLFRNQTKAVGYVTTNRTEERAVFNLTVMSTSDLGEYKCKAQRFNETQYSRGLNITLRVAEEKKNKNLVAYIVPPLLLLLLLLAVSAAIALLILPWCKARKQSRGSKPAVVFSARRPSSDNGDVYDTVCEENEYCNVKLKTKKEDNRNVILGGDSTVDYAEVVIRR</sequence>
<dbReference type="Proteomes" id="UP001178461">
    <property type="component" value="Chromosome 2"/>
</dbReference>
<dbReference type="InterPro" id="IPR007110">
    <property type="entry name" value="Ig-like_dom"/>
</dbReference>
<proteinExistence type="predicted"/>
<keyword evidence="2" id="KW-0732">Signal</keyword>
<keyword evidence="1" id="KW-0472">Membrane</keyword>
<organism evidence="4 5">
    <name type="scientific">Podarcis lilfordi</name>
    <name type="common">Lilford's wall lizard</name>
    <dbReference type="NCBI Taxonomy" id="74358"/>
    <lineage>
        <taxon>Eukaryota</taxon>
        <taxon>Metazoa</taxon>
        <taxon>Chordata</taxon>
        <taxon>Craniata</taxon>
        <taxon>Vertebrata</taxon>
        <taxon>Euteleostomi</taxon>
        <taxon>Lepidosauria</taxon>
        <taxon>Squamata</taxon>
        <taxon>Bifurcata</taxon>
        <taxon>Unidentata</taxon>
        <taxon>Episquamata</taxon>
        <taxon>Laterata</taxon>
        <taxon>Lacertibaenia</taxon>
        <taxon>Lacertidae</taxon>
        <taxon>Podarcis</taxon>
    </lineage>
</organism>
<dbReference type="AlphaFoldDB" id="A0AA35JV06"/>
<feature type="chain" id="PRO_5041306850" evidence="2">
    <location>
        <begin position="16"/>
        <end position="246"/>
    </location>
</feature>
<feature type="transmembrane region" description="Helical" evidence="1">
    <location>
        <begin position="148"/>
        <end position="174"/>
    </location>
</feature>
<dbReference type="InterPro" id="IPR013783">
    <property type="entry name" value="Ig-like_fold"/>
</dbReference>
<accession>A0AA35JV06</accession>
<keyword evidence="1" id="KW-0812">Transmembrane</keyword>
<dbReference type="PROSITE" id="PS50835">
    <property type="entry name" value="IG_LIKE"/>
    <property type="match status" value="1"/>
</dbReference>
<evidence type="ECO:0000256" key="2">
    <source>
        <dbReference type="SAM" id="SignalP"/>
    </source>
</evidence>
<name>A0AA35JV06_9SAUR</name>
<dbReference type="EMBL" id="OX395127">
    <property type="protein sequence ID" value="CAI5765642.1"/>
    <property type="molecule type" value="Genomic_DNA"/>
</dbReference>
<keyword evidence="1" id="KW-1133">Transmembrane helix</keyword>
<dbReference type="SUPFAM" id="SSF48726">
    <property type="entry name" value="Immunoglobulin"/>
    <property type="match status" value="1"/>
</dbReference>
<dbReference type="InterPro" id="IPR036179">
    <property type="entry name" value="Ig-like_dom_sf"/>
</dbReference>
<keyword evidence="5" id="KW-1185">Reference proteome</keyword>
<evidence type="ECO:0000313" key="4">
    <source>
        <dbReference type="EMBL" id="CAI5765642.1"/>
    </source>
</evidence>
<evidence type="ECO:0000259" key="3">
    <source>
        <dbReference type="PROSITE" id="PS50835"/>
    </source>
</evidence>
<feature type="domain" description="Ig-like" evidence="3">
    <location>
        <begin position="43"/>
        <end position="136"/>
    </location>
</feature>
<evidence type="ECO:0000256" key="1">
    <source>
        <dbReference type="SAM" id="Phobius"/>
    </source>
</evidence>